<dbReference type="Pfam" id="PF07484">
    <property type="entry name" value="Collar"/>
    <property type="match status" value="1"/>
</dbReference>
<sequence length="81" mass="9289">MDEFLIGEIIPVPYTFVPEFTLYCDGQEYPVQQFQLLFALIGFTFGGNGSTTFRVPNLKGFEPNPKIRYVIVTNGIFPDRY</sequence>
<evidence type="ECO:0000259" key="1">
    <source>
        <dbReference type="Pfam" id="PF07484"/>
    </source>
</evidence>
<dbReference type="RefSeq" id="WP_346064497.1">
    <property type="nucleotide sequence ID" value="NZ_BRPJ01000006.1"/>
</dbReference>
<dbReference type="Gene3D" id="3.90.1340.10">
    <property type="entry name" value="Phage tail collar domain"/>
    <property type="match status" value="1"/>
</dbReference>
<dbReference type="Proteomes" id="UP001419084">
    <property type="component" value="Unassembled WGS sequence"/>
</dbReference>
<evidence type="ECO:0000313" key="3">
    <source>
        <dbReference type="Proteomes" id="UP001419084"/>
    </source>
</evidence>
<accession>A0ABQ5M0I4</accession>
<dbReference type="SUPFAM" id="SSF88874">
    <property type="entry name" value="Receptor-binding domain of short tail fibre protein gp12"/>
    <property type="match status" value="1"/>
</dbReference>
<proteinExistence type="predicted"/>
<keyword evidence="3" id="KW-1185">Reference proteome</keyword>
<dbReference type="EMBL" id="BRPJ01000006">
    <property type="protein sequence ID" value="GLB28443.1"/>
    <property type="molecule type" value="Genomic_DNA"/>
</dbReference>
<reference evidence="2 3" key="1">
    <citation type="journal article" date="2024" name="Int. J. Syst. Evol. Microbiol.">
        <title>Lacrimispora brassicae sp. nov. isolated from fermented cabbage, and proposal of Clostridium indicum Gundawar et al. 2019 and Clostridium methoxybenzovorans Mechichi et al. 1999 as heterotypic synonyms of Lacrimispora amygdalina (Parshina et al. 2003) Haas and Blanchard 2020 and Lacrimispora indolis (McClung and McCoy 1957) Haas and Blanchard 2020, respectively.</title>
        <authorList>
            <person name="Kobayashi H."/>
            <person name="Tanizawa Y."/>
            <person name="Sakamoto M."/>
            <person name="Ohkuma M."/>
            <person name="Tohno M."/>
        </authorList>
    </citation>
    <scope>NUCLEOTIDE SEQUENCE [LARGE SCALE GENOMIC DNA]</scope>
    <source>
        <strain evidence="2 3">DSM 12857</strain>
    </source>
</reference>
<dbReference type="InterPro" id="IPR037053">
    <property type="entry name" value="Phage_tail_collar_dom_sf"/>
</dbReference>
<feature type="domain" description="Phage tail collar" evidence="1">
    <location>
        <begin position="7"/>
        <end position="60"/>
    </location>
</feature>
<protein>
    <recommendedName>
        <fullName evidence="1">Phage tail collar domain-containing protein</fullName>
    </recommendedName>
</protein>
<name>A0ABQ5M0I4_9FIRM</name>
<comment type="caution">
    <text evidence="2">The sequence shown here is derived from an EMBL/GenBank/DDBJ whole genome shotgun (WGS) entry which is preliminary data.</text>
</comment>
<organism evidence="2 3">
    <name type="scientific">Lacrimispora amygdalina</name>
    <dbReference type="NCBI Taxonomy" id="253257"/>
    <lineage>
        <taxon>Bacteria</taxon>
        <taxon>Bacillati</taxon>
        <taxon>Bacillota</taxon>
        <taxon>Clostridia</taxon>
        <taxon>Lachnospirales</taxon>
        <taxon>Lachnospiraceae</taxon>
        <taxon>Lacrimispora</taxon>
    </lineage>
</organism>
<dbReference type="InterPro" id="IPR011083">
    <property type="entry name" value="Phage_tail_collar_dom"/>
</dbReference>
<gene>
    <name evidence="2" type="ORF">LAD12857_03660</name>
</gene>
<evidence type="ECO:0000313" key="2">
    <source>
        <dbReference type="EMBL" id="GLB28443.1"/>
    </source>
</evidence>